<keyword evidence="9" id="KW-0067">ATP-binding</keyword>
<dbReference type="SUPFAM" id="SSF81653">
    <property type="entry name" value="Calcium ATPase, transduction domain A"/>
    <property type="match status" value="1"/>
</dbReference>
<evidence type="ECO:0000256" key="13">
    <source>
        <dbReference type="ARBA" id="ARBA00023136"/>
    </source>
</evidence>
<dbReference type="SFLD" id="SFLDS00003">
    <property type="entry name" value="Haloacid_Dehalogenase"/>
    <property type="match status" value="1"/>
</dbReference>
<protein>
    <recommendedName>
        <fullName evidence="2">P-type Ca(2+) transporter</fullName>
        <ecNumber evidence="2">7.2.2.10</ecNumber>
    </recommendedName>
</protein>
<evidence type="ECO:0000256" key="14">
    <source>
        <dbReference type="SAM" id="Phobius"/>
    </source>
</evidence>
<feature type="transmembrane region" description="Helical" evidence="14">
    <location>
        <begin position="282"/>
        <end position="308"/>
    </location>
</feature>
<feature type="transmembrane region" description="Helical" evidence="14">
    <location>
        <begin position="643"/>
        <end position="663"/>
    </location>
</feature>
<evidence type="ECO:0000256" key="12">
    <source>
        <dbReference type="ARBA" id="ARBA00023065"/>
    </source>
</evidence>
<dbReference type="AlphaFoldDB" id="A0AB33JAK2"/>
<dbReference type="SUPFAM" id="SSF81665">
    <property type="entry name" value="Calcium ATPase, transmembrane domain M"/>
    <property type="match status" value="1"/>
</dbReference>
<organism evidence="16">
    <name type="scientific">Prevotella sp. GTC17259</name>
    <dbReference type="NCBI Taxonomy" id="3236795"/>
    <lineage>
        <taxon>Bacteria</taxon>
        <taxon>Pseudomonadati</taxon>
        <taxon>Bacteroidota</taxon>
        <taxon>Bacteroidia</taxon>
        <taxon>Bacteroidales</taxon>
        <taxon>Prevotellaceae</taxon>
        <taxon>Prevotella</taxon>
    </lineage>
</organism>
<evidence type="ECO:0000256" key="1">
    <source>
        <dbReference type="ARBA" id="ARBA00004127"/>
    </source>
</evidence>
<feature type="transmembrane region" description="Helical" evidence="14">
    <location>
        <begin position="788"/>
        <end position="808"/>
    </location>
</feature>
<comment type="subcellular location">
    <subcellularLocation>
        <location evidence="1">Endomembrane system</location>
        <topology evidence="1">Multi-pass membrane protein</topology>
    </subcellularLocation>
</comment>
<keyword evidence="4" id="KW-0109">Calcium transport</keyword>
<dbReference type="InterPro" id="IPR023298">
    <property type="entry name" value="ATPase_P-typ_TM_dom_sf"/>
</dbReference>
<dbReference type="GO" id="GO:0005886">
    <property type="term" value="C:plasma membrane"/>
    <property type="evidence" value="ECO:0007669"/>
    <property type="project" value="TreeGrafter"/>
</dbReference>
<proteinExistence type="predicted"/>
<reference evidence="16" key="1">
    <citation type="submission" date="2024-07" db="EMBL/GenBank/DDBJ databases">
        <title>Complete genome sequence of Prevotella sp. YM-2024 GTC17259.</title>
        <authorList>
            <person name="Hayashi M."/>
            <person name="Muto Y."/>
            <person name="Tanaka K."/>
            <person name="Niwa H."/>
        </authorList>
    </citation>
    <scope>NUCLEOTIDE SEQUENCE</scope>
    <source>
        <strain evidence="16">GTC17259</strain>
    </source>
</reference>
<dbReference type="SUPFAM" id="SSF56784">
    <property type="entry name" value="HAD-like"/>
    <property type="match status" value="1"/>
</dbReference>
<dbReference type="SMART" id="SM00831">
    <property type="entry name" value="Cation_ATPase_N"/>
    <property type="match status" value="1"/>
</dbReference>
<dbReference type="InterPro" id="IPR006408">
    <property type="entry name" value="P-type_ATPase_IIB"/>
</dbReference>
<keyword evidence="3" id="KW-0813">Transport</keyword>
<evidence type="ECO:0000256" key="4">
    <source>
        <dbReference type="ARBA" id="ARBA00022568"/>
    </source>
</evidence>
<dbReference type="Pfam" id="PF00690">
    <property type="entry name" value="Cation_ATPase_N"/>
    <property type="match status" value="1"/>
</dbReference>
<dbReference type="PANTHER" id="PTHR24093">
    <property type="entry name" value="CATION TRANSPORTING ATPASE"/>
    <property type="match status" value="1"/>
</dbReference>
<keyword evidence="11 14" id="KW-1133">Transmembrane helix</keyword>
<keyword evidence="13 14" id="KW-0472">Membrane</keyword>
<dbReference type="InterPro" id="IPR059000">
    <property type="entry name" value="ATPase_P-type_domA"/>
</dbReference>
<dbReference type="InterPro" id="IPR023299">
    <property type="entry name" value="ATPase_P-typ_cyto_dom_N"/>
</dbReference>
<name>A0AB33JAK2_9BACT</name>
<dbReference type="SFLD" id="SFLDF00027">
    <property type="entry name" value="p-type_atpase"/>
    <property type="match status" value="1"/>
</dbReference>
<feature type="transmembrane region" description="Helical" evidence="14">
    <location>
        <begin position="748"/>
        <end position="767"/>
    </location>
</feature>
<dbReference type="PRINTS" id="PR00120">
    <property type="entry name" value="HATPASE"/>
</dbReference>
<keyword evidence="5 14" id="KW-0812">Transmembrane</keyword>
<keyword evidence="10" id="KW-0460">Magnesium</keyword>
<dbReference type="InterPro" id="IPR036412">
    <property type="entry name" value="HAD-like_sf"/>
</dbReference>
<dbReference type="Pfam" id="PF00122">
    <property type="entry name" value="E1-E2_ATPase"/>
    <property type="match status" value="1"/>
</dbReference>
<dbReference type="Gene3D" id="1.20.1110.10">
    <property type="entry name" value="Calcium-transporting ATPase, transmembrane domain"/>
    <property type="match status" value="2"/>
</dbReference>
<dbReference type="Gene3D" id="3.40.1110.10">
    <property type="entry name" value="Calcium-transporting ATPase, cytoplasmic domain N"/>
    <property type="match status" value="1"/>
</dbReference>
<accession>A0AB33JAK2</accession>
<feature type="transmembrane region" description="Helical" evidence="14">
    <location>
        <begin position="52"/>
        <end position="69"/>
    </location>
</feature>
<feature type="domain" description="Cation-transporting P-type ATPase N-terminal" evidence="15">
    <location>
        <begin position="2"/>
        <end position="68"/>
    </location>
</feature>
<dbReference type="Pfam" id="PF13246">
    <property type="entry name" value="Cation_ATPase"/>
    <property type="match status" value="1"/>
</dbReference>
<feature type="transmembrane region" description="Helical" evidence="14">
    <location>
        <begin position="820"/>
        <end position="841"/>
    </location>
</feature>
<dbReference type="GO" id="GO:0046872">
    <property type="term" value="F:metal ion binding"/>
    <property type="evidence" value="ECO:0007669"/>
    <property type="project" value="UniProtKB-KW"/>
</dbReference>
<dbReference type="NCBIfam" id="TIGR01517">
    <property type="entry name" value="ATPase-IIB_Ca"/>
    <property type="match status" value="1"/>
</dbReference>
<dbReference type="InterPro" id="IPR001757">
    <property type="entry name" value="P_typ_ATPase"/>
</dbReference>
<dbReference type="GO" id="GO:0016887">
    <property type="term" value="F:ATP hydrolysis activity"/>
    <property type="evidence" value="ECO:0007669"/>
    <property type="project" value="InterPro"/>
</dbReference>
<dbReference type="InterPro" id="IPR004014">
    <property type="entry name" value="ATPase_P-typ_cation-transptr_N"/>
</dbReference>
<evidence type="ECO:0000259" key="15">
    <source>
        <dbReference type="SMART" id="SM00831"/>
    </source>
</evidence>
<evidence type="ECO:0000256" key="2">
    <source>
        <dbReference type="ARBA" id="ARBA00012790"/>
    </source>
</evidence>
<keyword evidence="12" id="KW-0406">Ion transport</keyword>
<evidence type="ECO:0000256" key="9">
    <source>
        <dbReference type="ARBA" id="ARBA00022840"/>
    </source>
</evidence>
<dbReference type="InterPro" id="IPR006068">
    <property type="entry name" value="ATPase_P-typ_cation-transptr_C"/>
</dbReference>
<dbReference type="InterPro" id="IPR008250">
    <property type="entry name" value="ATPase_P-typ_transduc_dom_A_sf"/>
</dbReference>
<gene>
    <name evidence="16" type="ORF">GTC17259_20560</name>
</gene>
<keyword evidence="6" id="KW-0479">Metal-binding</keyword>
<keyword evidence="7" id="KW-0547">Nucleotide-binding</keyword>
<dbReference type="GO" id="GO:0005524">
    <property type="term" value="F:ATP binding"/>
    <property type="evidence" value="ECO:0007669"/>
    <property type="project" value="UniProtKB-KW"/>
</dbReference>
<keyword evidence="8" id="KW-0106">Calcium</keyword>
<evidence type="ECO:0000256" key="11">
    <source>
        <dbReference type="ARBA" id="ARBA00022989"/>
    </source>
</evidence>
<evidence type="ECO:0000256" key="8">
    <source>
        <dbReference type="ARBA" id="ARBA00022837"/>
    </source>
</evidence>
<dbReference type="Pfam" id="PF00689">
    <property type="entry name" value="Cation_ATPase_C"/>
    <property type="match status" value="1"/>
</dbReference>
<dbReference type="Gene3D" id="2.70.150.10">
    <property type="entry name" value="Calcium-transporting ATPase, cytoplasmic transduction domain A"/>
    <property type="match status" value="1"/>
</dbReference>
<dbReference type="GO" id="GO:0005388">
    <property type="term" value="F:P-type calcium transporter activity"/>
    <property type="evidence" value="ECO:0007669"/>
    <property type="project" value="UniProtKB-EC"/>
</dbReference>
<dbReference type="EC" id="7.2.2.10" evidence="2"/>
<dbReference type="GO" id="GO:0012505">
    <property type="term" value="C:endomembrane system"/>
    <property type="evidence" value="ECO:0007669"/>
    <property type="project" value="UniProtKB-SubCell"/>
</dbReference>
<dbReference type="EMBL" id="AP035787">
    <property type="protein sequence ID" value="BFO77006.1"/>
    <property type="molecule type" value="Genomic_DNA"/>
</dbReference>
<dbReference type="InterPro" id="IPR044492">
    <property type="entry name" value="P_typ_ATPase_HD_dom"/>
</dbReference>
<feature type="transmembrane region" description="Helical" evidence="14">
    <location>
        <begin position="715"/>
        <end position="736"/>
    </location>
</feature>
<evidence type="ECO:0000256" key="10">
    <source>
        <dbReference type="ARBA" id="ARBA00022842"/>
    </source>
</evidence>
<evidence type="ECO:0000256" key="3">
    <source>
        <dbReference type="ARBA" id="ARBA00022448"/>
    </source>
</evidence>
<evidence type="ECO:0000256" key="5">
    <source>
        <dbReference type="ARBA" id="ARBA00022692"/>
    </source>
</evidence>
<dbReference type="PROSITE" id="PS00154">
    <property type="entry name" value="ATPASE_E1_E2"/>
    <property type="match status" value="1"/>
</dbReference>
<dbReference type="SFLD" id="SFLDG00002">
    <property type="entry name" value="C1.7:_P-type_atpase_like"/>
    <property type="match status" value="1"/>
</dbReference>
<feature type="transmembrane region" description="Helical" evidence="14">
    <location>
        <begin position="675"/>
        <end position="694"/>
    </location>
</feature>
<feature type="transmembrane region" description="Helical" evidence="14">
    <location>
        <begin position="75"/>
        <end position="93"/>
    </location>
</feature>
<dbReference type="NCBIfam" id="TIGR01494">
    <property type="entry name" value="ATPase_P-type"/>
    <property type="match status" value="3"/>
</dbReference>
<evidence type="ECO:0000256" key="7">
    <source>
        <dbReference type="ARBA" id="ARBA00022741"/>
    </source>
</evidence>
<dbReference type="InterPro" id="IPR018303">
    <property type="entry name" value="ATPase_P-typ_P_site"/>
</dbReference>
<sequence length="847" mass="93455">MNTENTATERMRRGLSVSEVEESRKIHGENVLTPPARTSLWKLYAEKYRDPIIQILLVAATVSLILAFVENDFVETIGIFVAIFLATTVGFYFERDAARKFNVLTALTDEQPVKVRRDGQVMEIPRRDVVVGDIVLIEVGDEVPADAQLMESVDLQIDESSLTGEPITTKHADPNKEENKSTYPVNIILRSTMVMSGQGVAVVRAVGDETEIGKVARKSAETTDIKTPLNIQLSKLAKLVSKVGAGVSILAFVAFLLHDILTNPAVWHSTNYLLMAETVLKYFMMAVTLIVMAVPEGLPMAVTLSLALNMRRMLKSNNLVRKLHACETMGAVTVICTDKTGTLTQNRMTVGDMLIVDGDEREMAIAIAANTTAELNGDEGIGNPTEVALLNWMRKEGFDYAELRREHPVVERQPFSTERKYMSTTVPGGTRFIKGAPEIIMKYCDMTDEQRADISKRLADYQHKAMRTLAFARGCRLQGITAISDPIREDVPAAVSACGNAGIEVKIVTGDTAATAAEIGRQIGVCDERTPEAAFITGTEWAALSDDEAYERAEQIRVMSRAKPTDKQRLVELLQRRGHVVAVTGDGTNDAPALNYAHVGLSLGSGTSVAKEASDMTLLDDSFGSIANAVMWGRSLYRNIQRFLFFQLVVNLAALLLVLGGSVVGTEMPLTVTQILWVNLIMDTFAAMALASLPPSREVMTERPRRQSDFIISNSMARGIIFCGTAFFVLMLIYLIIVESHGTAGVDIHELTIFFTTFVMLQFWNLFNAKCLGSHHSAFRRLWADKGLGLVLLIILGGQWFIVTFGGKMFRTVPLSATEWLTIIGATSVVLWFGELWRWGLRLRNKQ</sequence>
<dbReference type="PANTHER" id="PTHR24093:SF369">
    <property type="entry name" value="CALCIUM-TRANSPORTING ATPASE"/>
    <property type="match status" value="1"/>
</dbReference>
<evidence type="ECO:0000313" key="16">
    <source>
        <dbReference type="EMBL" id="BFO77006.1"/>
    </source>
</evidence>
<feature type="transmembrane region" description="Helical" evidence="14">
    <location>
        <begin position="243"/>
        <end position="262"/>
    </location>
</feature>
<dbReference type="PRINTS" id="PR00119">
    <property type="entry name" value="CATATPASE"/>
</dbReference>
<evidence type="ECO:0000256" key="6">
    <source>
        <dbReference type="ARBA" id="ARBA00022723"/>
    </source>
</evidence>